<gene>
    <name evidence="1" type="ORF">F5148DRAFT_1220513</name>
</gene>
<keyword evidence="2" id="KW-1185">Reference proteome</keyword>
<evidence type="ECO:0000313" key="2">
    <source>
        <dbReference type="Proteomes" id="UP001207468"/>
    </source>
</evidence>
<sequence>MDTWPPSTVSTESERHRKGKLNHTFLPYPLLQGGALTSAIPARTQDQASSRKLVCNETAVLAFPATRSPQSQPPTLSPHRRAEQSARFLRTHYPDVDVPAELIREQVGVEAQLEDSLRAFDPLVGDPVTSFHVSDGSKTPWSFMAFPMSESGCDLNFSNIEFSERTIITKPSHYPAKVFETPICQIVSSPVSCDLSKGTVVGVRTFSSTSLLSLSLPTSKQNKTSYLEIKEIGPINHSHLNGRMAVDVQIHGSLEYAALVNDQGHVFRRTLLGDTNPIKVYGGAPDSDNDDNFWRIALGNHKETCLLSSSRFVQLIDFRVAESCVQLYSVARAPDRLTSVKCDLDDGLSRLVTTKELIWVDPRQQNKPILAWKHEREYDRTLSCQDVGIGNTKFTVLSSRNNCLLSVYDVSRDESGLLQSHALPYALSCRFPSGPHIGFYVVHPYPGSGNATTASLLQLTSRGAIYQAALACVQGEDETPSPATIDISWSSAVHRLATTSRTQRPDVGKLGARAMREVDFRQAYQQLFFPLGVTEAVYPAENASAVYHTLDVMPLFWQEASSAHEHMLTLFDIALRSGEEPTHASRTDFLTQSALSSRRGFRALTQGRVPREILMKGAGWYFNLVPVLERFVPDISGEAQLIVEKLGQYDLALDDYRSGSSLRRESEAREQLAVDLVLSTDVYSAQPFAEAEATMSRATEAMTLSGETGQPSVRFGYLNPVLAMDNSKALALPQGWDTGTDPDQYAYHDPYDDQRPVAIPRTHSRKRGDRDDAQGAMTQQSAKVPPCVIAHSRVAATAVISSSQPMTRRLDGSDWAEPDGHSDSYRPVASTQVVPGPFGARLPIGRKGVASGKKRVGGF</sequence>
<evidence type="ECO:0000313" key="1">
    <source>
        <dbReference type="EMBL" id="KAI9458490.1"/>
    </source>
</evidence>
<dbReference type="EMBL" id="JAGFNK010000209">
    <property type="protein sequence ID" value="KAI9458490.1"/>
    <property type="molecule type" value="Genomic_DNA"/>
</dbReference>
<dbReference type="Proteomes" id="UP001207468">
    <property type="component" value="Unassembled WGS sequence"/>
</dbReference>
<reference evidence="1" key="1">
    <citation type="submission" date="2021-03" db="EMBL/GenBank/DDBJ databases">
        <title>Evolutionary priming and transition to the ectomycorrhizal habit in an iconic lineage of mushroom-forming fungi: is preadaptation a requirement?</title>
        <authorList>
            <consortium name="DOE Joint Genome Institute"/>
            <person name="Looney B.P."/>
            <person name="Miyauchi S."/>
            <person name="Morin E."/>
            <person name="Drula E."/>
            <person name="Courty P.E."/>
            <person name="Chicoki N."/>
            <person name="Fauchery L."/>
            <person name="Kohler A."/>
            <person name="Kuo A."/>
            <person name="LaButti K."/>
            <person name="Pangilinan J."/>
            <person name="Lipzen A."/>
            <person name="Riley R."/>
            <person name="Andreopoulos W."/>
            <person name="He G."/>
            <person name="Johnson J."/>
            <person name="Barry K.W."/>
            <person name="Grigoriev I.V."/>
            <person name="Nagy L."/>
            <person name="Hibbett D."/>
            <person name="Henrissat B."/>
            <person name="Matheny P.B."/>
            <person name="Labbe J."/>
            <person name="Martin A.F."/>
        </authorList>
    </citation>
    <scope>NUCLEOTIDE SEQUENCE</scope>
    <source>
        <strain evidence="1">BPL698</strain>
    </source>
</reference>
<protein>
    <submittedName>
        <fullName evidence="1">RNA polymerase I-specific transcription-initiation factor-domain-containing protein</fullName>
    </submittedName>
</protein>
<proteinExistence type="predicted"/>
<comment type="caution">
    <text evidence="1">The sequence shown here is derived from an EMBL/GenBank/DDBJ whole genome shotgun (WGS) entry which is preliminary data.</text>
</comment>
<name>A0ACC0U2S1_9AGAM</name>
<organism evidence="1 2">
    <name type="scientific">Russula earlei</name>
    <dbReference type="NCBI Taxonomy" id="71964"/>
    <lineage>
        <taxon>Eukaryota</taxon>
        <taxon>Fungi</taxon>
        <taxon>Dikarya</taxon>
        <taxon>Basidiomycota</taxon>
        <taxon>Agaricomycotina</taxon>
        <taxon>Agaricomycetes</taxon>
        <taxon>Russulales</taxon>
        <taxon>Russulaceae</taxon>
        <taxon>Russula</taxon>
    </lineage>
</organism>
<accession>A0ACC0U2S1</accession>